<protein>
    <recommendedName>
        <fullName evidence="3">Addiction module killer protein</fullName>
    </recommendedName>
</protein>
<sequence>MHELRVPVGPGYRVYYLQRGEAIYVLLVGGDKSSQRRDIATAKQMAAAIRRKP</sequence>
<gene>
    <name evidence="1" type="ORF">ISO4_03255</name>
</gene>
<evidence type="ECO:0000313" key="1">
    <source>
        <dbReference type="EMBL" id="MBF5054653.1"/>
    </source>
</evidence>
<accession>A0ABS0AKN8</accession>
<name>A0ABS0AKN8_9GAMM</name>
<dbReference type="Proteomes" id="UP000644441">
    <property type="component" value="Unassembled WGS sequence"/>
</dbReference>
<dbReference type="PANTHER" id="PTHR41791:SF1">
    <property type="entry name" value="SSL7039 PROTEIN"/>
    <property type="match status" value="1"/>
</dbReference>
<dbReference type="EMBL" id="ARXR01000062">
    <property type="protein sequence ID" value="MBF5054653.1"/>
    <property type="molecule type" value="Genomic_DNA"/>
</dbReference>
<dbReference type="InterPro" id="IPR014056">
    <property type="entry name" value="TypeIITA-like_toxin_pred"/>
</dbReference>
<dbReference type="PANTHER" id="PTHR41791">
    <property type="entry name" value="SSL7039 PROTEIN"/>
    <property type="match status" value="1"/>
</dbReference>
<reference evidence="1 2" key="1">
    <citation type="submission" date="2012-09" db="EMBL/GenBank/DDBJ databases">
        <title>Genome Sequence of alkane-degrading Bacterium Alcanivorax venustensis ISO4.</title>
        <authorList>
            <person name="Lai Q."/>
            <person name="Shao Z."/>
        </authorList>
    </citation>
    <scope>NUCLEOTIDE SEQUENCE [LARGE SCALE GENOMIC DNA]</scope>
    <source>
        <strain evidence="1 2">ISO4</strain>
    </source>
</reference>
<evidence type="ECO:0008006" key="3">
    <source>
        <dbReference type="Google" id="ProtNLM"/>
    </source>
</evidence>
<organism evidence="1 2">
    <name type="scientific">Alloalcanivorax venustensis ISO4</name>
    <dbReference type="NCBI Taxonomy" id="1177184"/>
    <lineage>
        <taxon>Bacteria</taxon>
        <taxon>Pseudomonadati</taxon>
        <taxon>Pseudomonadota</taxon>
        <taxon>Gammaproteobacteria</taxon>
        <taxon>Oceanospirillales</taxon>
        <taxon>Alcanivoracaceae</taxon>
        <taxon>Alloalcanivorax</taxon>
    </lineage>
</organism>
<proteinExistence type="predicted"/>
<comment type="caution">
    <text evidence="1">The sequence shown here is derived from an EMBL/GenBank/DDBJ whole genome shotgun (WGS) entry which is preliminary data.</text>
</comment>
<keyword evidence="2" id="KW-1185">Reference proteome</keyword>
<dbReference type="NCBIfam" id="TIGR02683">
    <property type="entry name" value="upstrm_HI1419"/>
    <property type="match status" value="1"/>
</dbReference>
<evidence type="ECO:0000313" key="2">
    <source>
        <dbReference type="Proteomes" id="UP000644441"/>
    </source>
</evidence>